<dbReference type="SUPFAM" id="SSF75138">
    <property type="entry name" value="HprK N-terminal domain-like"/>
    <property type="match status" value="1"/>
</dbReference>
<protein>
    <recommendedName>
        <fullName evidence="4">DRTGG domain-containing protein</fullName>
    </recommendedName>
</protein>
<dbReference type="EMBL" id="HBIM01023549">
    <property type="protein sequence ID" value="CAE0420720.1"/>
    <property type="molecule type" value="Transcribed_RNA"/>
</dbReference>
<evidence type="ECO:0000256" key="1">
    <source>
        <dbReference type="ARBA" id="ARBA00022962"/>
    </source>
</evidence>
<accession>A0A7S3PDN1</accession>
<dbReference type="PANTHER" id="PTHR21343">
    <property type="entry name" value="DETHIOBIOTIN SYNTHETASE"/>
    <property type="match status" value="1"/>
</dbReference>
<keyword evidence="1" id="KW-0315">Glutamine amidotransferase</keyword>
<evidence type="ECO:0008006" key="4">
    <source>
        <dbReference type="Google" id="ProtNLM"/>
    </source>
</evidence>
<dbReference type="Gene3D" id="3.40.50.300">
    <property type="entry name" value="P-loop containing nucleotide triphosphate hydrolases"/>
    <property type="match status" value="1"/>
</dbReference>
<dbReference type="InterPro" id="IPR028979">
    <property type="entry name" value="Ser_kin/Pase_Hpr-like_N_sf"/>
</dbReference>
<gene>
    <name evidence="3" type="ORF">ACOF00016_LOCUS17421</name>
</gene>
<dbReference type="InterPro" id="IPR027417">
    <property type="entry name" value="P-loop_NTPase"/>
</dbReference>
<organism evidence="3">
    <name type="scientific">Amphora coffeiformis</name>
    <dbReference type="NCBI Taxonomy" id="265554"/>
    <lineage>
        <taxon>Eukaryota</taxon>
        <taxon>Sar</taxon>
        <taxon>Stramenopiles</taxon>
        <taxon>Ochrophyta</taxon>
        <taxon>Bacillariophyta</taxon>
        <taxon>Bacillariophyceae</taxon>
        <taxon>Bacillariophycidae</taxon>
        <taxon>Thalassiophysales</taxon>
        <taxon>Catenulaceae</taxon>
        <taxon>Amphora</taxon>
    </lineage>
</organism>
<proteinExistence type="predicted"/>
<dbReference type="SUPFAM" id="SSF52540">
    <property type="entry name" value="P-loop containing nucleoside triphosphate hydrolases"/>
    <property type="match status" value="1"/>
</dbReference>
<evidence type="ECO:0000256" key="2">
    <source>
        <dbReference type="SAM" id="MobiDB-lite"/>
    </source>
</evidence>
<name>A0A7S3PDN1_9STRA</name>
<dbReference type="Gene3D" id="3.40.1390.20">
    <property type="entry name" value="HprK N-terminal domain-like"/>
    <property type="match status" value="1"/>
</dbReference>
<dbReference type="AlphaFoldDB" id="A0A7S3PDN1"/>
<reference evidence="3" key="1">
    <citation type="submission" date="2021-01" db="EMBL/GenBank/DDBJ databases">
        <authorList>
            <person name="Corre E."/>
            <person name="Pelletier E."/>
            <person name="Niang G."/>
            <person name="Scheremetjew M."/>
            <person name="Finn R."/>
            <person name="Kale V."/>
            <person name="Holt S."/>
            <person name="Cochrane G."/>
            <person name="Meng A."/>
            <person name="Brown T."/>
            <person name="Cohen L."/>
        </authorList>
    </citation>
    <scope>NUCLEOTIDE SEQUENCE</scope>
    <source>
        <strain evidence="3">CCMP127</strain>
    </source>
</reference>
<dbReference type="CDD" id="cd03109">
    <property type="entry name" value="DTBS"/>
    <property type="match status" value="1"/>
</dbReference>
<dbReference type="Pfam" id="PF13500">
    <property type="entry name" value="AAA_26"/>
    <property type="match status" value="1"/>
</dbReference>
<evidence type="ECO:0000313" key="3">
    <source>
        <dbReference type="EMBL" id="CAE0420720.1"/>
    </source>
</evidence>
<feature type="region of interest" description="Disordered" evidence="2">
    <location>
        <begin position="32"/>
        <end position="53"/>
    </location>
</feature>
<dbReference type="PANTHER" id="PTHR21343:SF8">
    <property type="entry name" value="DRTGG DOMAIN-CONTAINING PROTEIN"/>
    <property type="match status" value="1"/>
</dbReference>
<sequence length="506" mass="56679">MMIGTTRRISNNSSLSRNRTIMIRLLNTSRTVSVRRPERSSHAAATLPHQKSQAMAAFGTDGSTTTTNDATAPRLTWSRDGEQKTWKTFPDGSRFWKDIGGGHHQRPIFVAATRQHVGKTTTSLAIMSGLQKRFEKVGFIKPVGQQHVEVKSGTGDTLRVDKDVCLVKEHFHLDHIDYDAMSPVIIPSGYTKRYVDGEITISSQVDDILAAMEHVTQRSNVVLCEGTGHCAVGSIVGINNAKIASLIGADMVLVANGGLGSAFDELELNRILCQHYNVRIAGVIINKVRPDKYEQTKHYMRKAMMQSWGVPLLGCVPDKSFLGFCALADMENLFKTTLLCGQEHRFRHYNTNDINVVTTSLTRFLENLRQKPGRTLYICHVTRDDLIVGFLGEYQRRREKTEEPFEAALVICGRKDKYQVSHEVLDMIKASSGPPVMMVDHSSHDVTKAIHGYTPKLNIHDAHRVDAAIQHYEPYIDFNELARRTRSSNSSFNDPSTISLDDLRML</sequence>